<accession>A0A9D4NEW1</accession>
<proteinExistence type="predicted"/>
<organism evidence="2 3">
    <name type="scientific">Dreissena polymorpha</name>
    <name type="common">Zebra mussel</name>
    <name type="synonym">Mytilus polymorpha</name>
    <dbReference type="NCBI Taxonomy" id="45954"/>
    <lineage>
        <taxon>Eukaryota</taxon>
        <taxon>Metazoa</taxon>
        <taxon>Spiralia</taxon>
        <taxon>Lophotrochozoa</taxon>
        <taxon>Mollusca</taxon>
        <taxon>Bivalvia</taxon>
        <taxon>Autobranchia</taxon>
        <taxon>Heteroconchia</taxon>
        <taxon>Euheterodonta</taxon>
        <taxon>Imparidentia</taxon>
        <taxon>Neoheterodontei</taxon>
        <taxon>Myida</taxon>
        <taxon>Dreissenoidea</taxon>
        <taxon>Dreissenidae</taxon>
        <taxon>Dreissena</taxon>
    </lineage>
</organism>
<name>A0A9D4NEW1_DREPO</name>
<evidence type="ECO:0000313" key="2">
    <source>
        <dbReference type="EMBL" id="KAH3893125.1"/>
    </source>
</evidence>
<keyword evidence="3" id="KW-1185">Reference proteome</keyword>
<dbReference type="AlphaFoldDB" id="A0A9D4NEW1"/>
<dbReference type="Proteomes" id="UP000828390">
    <property type="component" value="Unassembled WGS sequence"/>
</dbReference>
<feature type="compositionally biased region" description="Low complexity" evidence="1">
    <location>
        <begin position="18"/>
        <end position="35"/>
    </location>
</feature>
<gene>
    <name evidence="2" type="ORF">DPMN_017269</name>
</gene>
<reference evidence="2" key="1">
    <citation type="journal article" date="2019" name="bioRxiv">
        <title>The Genome of the Zebra Mussel, Dreissena polymorpha: A Resource for Invasive Species Research.</title>
        <authorList>
            <person name="McCartney M.A."/>
            <person name="Auch B."/>
            <person name="Kono T."/>
            <person name="Mallez S."/>
            <person name="Zhang Y."/>
            <person name="Obille A."/>
            <person name="Becker A."/>
            <person name="Abrahante J.E."/>
            <person name="Garbe J."/>
            <person name="Badalamenti J.P."/>
            <person name="Herman A."/>
            <person name="Mangelson H."/>
            <person name="Liachko I."/>
            <person name="Sullivan S."/>
            <person name="Sone E.D."/>
            <person name="Koren S."/>
            <person name="Silverstein K.A.T."/>
            <person name="Beckman K.B."/>
            <person name="Gohl D.M."/>
        </authorList>
    </citation>
    <scope>NUCLEOTIDE SEQUENCE</scope>
    <source>
        <strain evidence="2">Duluth1</strain>
        <tissue evidence="2">Whole animal</tissue>
    </source>
</reference>
<reference evidence="2" key="2">
    <citation type="submission" date="2020-11" db="EMBL/GenBank/DDBJ databases">
        <authorList>
            <person name="McCartney M.A."/>
            <person name="Auch B."/>
            <person name="Kono T."/>
            <person name="Mallez S."/>
            <person name="Becker A."/>
            <person name="Gohl D.M."/>
            <person name="Silverstein K.A.T."/>
            <person name="Koren S."/>
            <person name="Bechman K.B."/>
            <person name="Herman A."/>
            <person name="Abrahante J.E."/>
            <person name="Garbe J."/>
        </authorList>
    </citation>
    <scope>NUCLEOTIDE SEQUENCE</scope>
    <source>
        <strain evidence="2">Duluth1</strain>
        <tissue evidence="2">Whole animal</tissue>
    </source>
</reference>
<feature type="region of interest" description="Disordered" evidence="1">
    <location>
        <begin position="1"/>
        <end position="55"/>
    </location>
</feature>
<protein>
    <submittedName>
        <fullName evidence="2">Uncharacterized protein</fullName>
    </submittedName>
</protein>
<sequence length="55" mass="5963">MSTAWWSGVLSSSDRHSPSISHSSSRPSCSLSRGSFTSWGRPAPVDSPDVPETEW</sequence>
<evidence type="ECO:0000313" key="3">
    <source>
        <dbReference type="Proteomes" id="UP000828390"/>
    </source>
</evidence>
<dbReference type="EMBL" id="JAIWYP010000001">
    <property type="protein sequence ID" value="KAH3893125.1"/>
    <property type="molecule type" value="Genomic_DNA"/>
</dbReference>
<evidence type="ECO:0000256" key="1">
    <source>
        <dbReference type="SAM" id="MobiDB-lite"/>
    </source>
</evidence>
<comment type="caution">
    <text evidence="2">The sequence shown here is derived from an EMBL/GenBank/DDBJ whole genome shotgun (WGS) entry which is preliminary data.</text>
</comment>